<gene>
    <name evidence="2" type="ORF">WICMUC_002399</name>
</gene>
<dbReference type="EMBL" id="JAEUBF010000681">
    <property type="protein sequence ID" value="KAH3676102.1"/>
    <property type="molecule type" value="Genomic_DNA"/>
</dbReference>
<evidence type="ECO:0000256" key="1">
    <source>
        <dbReference type="SAM" id="Phobius"/>
    </source>
</evidence>
<keyword evidence="1" id="KW-0812">Transmembrane</keyword>
<feature type="transmembrane region" description="Helical" evidence="1">
    <location>
        <begin position="42"/>
        <end position="58"/>
    </location>
</feature>
<accession>A0A9P8PQ97</accession>
<protein>
    <submittedName>
        <fullName evidence="2">Uncharacterized protein</fullName>
    </submittedName>
</protein>
<reference evidence="2" key="1">
    <citation type="journal article" date="2021" name="Open Biol.">
        <title>Shared evolutionary footprints suggest mitochondrial oxidative damage underlies multiple complex I losses in fungi.</title>
        <authorList>
            <person name="Schikora-Tamarit M.A."/>
            <person name="Marcet-Houben M."/>
            <person name="Nosek J."/>
            <person name="Gabaldon T."/>
        </authorList>
    </citation>
    <scope>NUCLEOTIDE SEQUENCE</scope>
    <source>
        <strain evidence="2">CBS6341</strain>
    </source>
</reference>
<dbReference type="AlphaFoldDB" id="A0A9P8PQ97"/>
<sequence length="78" mass="8319">MVSKDMNNLANASSLLIFNFDSIAEGFKASAIPSWVNTVNTSLSALIITPIVVGLILTKSCKSYLPSINVEDSSDLVK</sequence>
<keyword evidence="1" id="KW-1133">Transmembrane helix</keyword>
<organism evidence="2 3">
    <name type="scientific">Wickerhamomyces mucosus</name>
    <dbReference type="NCBI Taxonomy" id="1378264"/>
    <lineage>
        <taxon>Eukaryota</taxon>
        <taxon>Fungi</taxon>
        <taxon>Dikarya</taxon>
        <taxon>Ascomycota</taxon>
        <taxon>Saccharomycotina</taxon>
        <taxon>Saccharomycetes</taxon>
        <taxon>Phaffomycetales</taxon>
        <taxon>Wickerhamomycetaceae</taxon>
        <taxon>Wickerhamomyces</taxon>
    </lineage>
</organism>
<dbReference type="Proteomes" id="UP000769528">
    <property type="component" value="Unassembled WGS sequence"/>
</dbReference>
<proteinExistence type="predicted"/>
<keyword evidence="1" id="KW-0472">Membrane</keyword>
<keyword evidence="3" id="KW-1185">Reference proteome</keyword>
<evidence type="ECO:0000313" key="3">
    <source>
        <dbReference type="Proteomes" id="UP000769528"/>
    </source>
</evidence>
<name>A0A9P8PQ97_9ASCO</name>
<reference evidence="2" key="2">
    <citation type="submission" date="2021-01" db="EMBL/GenBank/DDBJ databases">
        <authorList>
            <person name="Schikora-Tamarit M.A."/>
        </authorList>
    </citation>
    <scope>NUCLEOTIDE SEQUENCE</scope>
    <source>
        <strain evidence="2">CBS6341</strain>
    </source>
</reference>
<comment type="caution">
    <text evidence="2">The sequence shown here is derived from an EMBL/GenBank/DDBJ whole genome shotgun (WGS) entry which is preliminary data.</text>
</comment>
<evidence type="ECO:0000313" key="2">
    <source>
        <dbReference type="EMBL" id="KAH3676102.1"/>
    </source>
</evidence>